<dbReference type="AlphaFoldDB" id="A0A2G9HX08"/>
<keyword evidence="2" id="KW-1185">Reference proteome</keyword>
<reference evidence="2" key="1">
    <citation type="journal article" date="2018" name="Gigascience">
        <title>Genome assembly of the Pink Ipe (Handroanthus impetiginosus, Bignoniaceae), a highly valued, ecologically keystone Neotropical timber forest tree.</title>
        <authorList>
            <person name="Silva-Junior O.B."/>
            <person name="Grattapaglia D."/>
            <person name="Novaes E."/>
            <person name="Collevatti R.G."/>
        </authorList>
    </citation>
    <scope>NUCLEOTIDE SEQUENCE [LARGE SCALE GENOMIC DNA]</scope>
    <source>
        <strain evidence="2">cv. UFG-1</strain>
    </source>
</reference>
<evidence type="ECO:0000313" key="1">
    <source>
        <dbReference type="EMBL" id="PIN22045.1"/>
    </source>
</evidence>
<name>A0A2G9HX08_9LAMI</name>
<evidence type="ECO:0000313" key="2">
    <source>
        <dbReference type="Proteomes" id="UP000231279"/>
    </source>
</evidence>
<proteinExistence type="predicted"/>
<comment type="caution">
    <text evidence="1">The sequence shown here is derived from an EMBL/GenBank/DDBJ whole genome shotgun (WGS) entry which is preliminary data.</text>
</comment>
<accession>A0A2G9HX08</accession>
<dbReference type="EMBL" id="NKXS01000837">
    <property type="protein sequence ID" value="PIN22045.1"/>
    <property type="molecule type" value="Genomic_DNA"/>
</dbReference>
<organism evidence="1 2">
    <name type="scientific">Handroanthus impetiginosus</name>
    <dbReference type="NCBI Taxonomy" id="429701"/>
    <lineage>
        <taxon>Eukaryota</taxon>
        <taxon>Viridiplantae</taxon>
        <taxon>Streptophyta</taxon>
        <taxon>Embryophyta</taxon>
        <taxon>Tracheophyta</taxon>
        <taxon>Spermatophyta</taxon>
        <taxon>Magnoliopsida</taxon>
        <taxon>eudicotyledons</taxon>
        <taxon>Gunneridae</taxon>
        <taxon>Pentapetalae</taxon>
        <taxon>asterids</taxon>
        <taxon>lamiids</taxon>
        <taxon>Lamiales</taxon>
        <taxon>Bignoniaceae</taxon>
        <taxon>Crescentiina</taxon>
        <taxon>Tabebuia alliance</taxon>
        <taxon>Handroanthus</taxon>
    </lineage>
</organism>
<dbReference type="Proteomes" id="UP000231279">
    <property type="component" value="Unassembled WGS sequence"/>
</dbReference>
<protein>
    <submittedName>
        <fullName evidence="1">Uncharacterized protein</fullName>
    </submittedName>
</protein>
<sequence>MILIHSNHKISITVHRYKQEHNQIQTRPVYPNPPPEIAKTNAWSKSIDLDVFCLFQETTRKLLHILYMILPNLINRFSMFHFSLWLNLQGLSGSAGCGGCSRGEVEDWLENEVEAEKASGGEREKDQSVK</sequence>
<gene>
    <name evidence="1" type="ORF">CDL12_05248</name>
</gene>